<dbReference type="RefSeq" id="WP_420857207.1">
    <property type="nucleotide sequence ID" value="NZ_CP038802.1"/>
</dbReference>
<keyword evidence="3" id="KW-1185">Reference proteome</keyword>
<feature type="domain" description="Helix-turn-helix" evidence="1">
    <location>
        <begin position="19"/>
        <end position="66"/>
    </location>
</feature>
<protein>
    <submittedName>
        <fullName evidence="2">DNA-binding protein</fullName>
    </submittedName>
</protein>
<reference evidence="2" key="1">
    <citation type="submission" date="2019-04" db="EMBL/GenBank/DDBJ databases">
        <title>Whole genome sequencing of oral phylogroup 2 treponemes.</title>
        <authorList>
            <person name="Chan Y."/>
            <person name="Zeng H.H."/>
            <person name="Yu X.L."/>
            <person name="Leung W.K."/>
            <person name="Watt R.M."/>
        </authorList>
    </citation>
    <scope>NUCLEOTIDE SEQUENCE</scope>
    <source>
        <strain evidence="2">OMZ 847</strain>
    </source>
</reference>
<evidence type="ECO:0000313" key="3">
    <source>
        <dbReference type="Proteomes" id="UP001059401"/>
    </source>
</evidence>
<keyword evidence="2" id="KW-0238">DNA-binding</keyword>
<dbReference type="Proteomes" id="UP001059401">
    <property type="component" value="Chromosome"/>
</dbReference>
<name>A0ABY5I034_9SPIR</name>
<accession>A0ABY5I034</accession>
<dbReference type="EMBL" id="CP038802">
    <property type="protein sequence ID" value="UTY29803.1"/>
    <property type="molecule type" value="Genomic_DNA"/>
</dbReference>
<dbReference type="InterPro" id="IPR041657">
    <property type="entry name" value="HTH_17"/>
</dbReference>
<gene>
    <name evidence="2" type="ORF">E4N76_13155</name>
</gene>
<proteinExistence type="predicted"/>
<dbReference type="Pfam" id="PF12728">
    <property type="entry name" value="HTH_17"/>
    <property type="match status" value="1"/>
</dbReference>
<sequence length="72" mass="8298">MILESEALEIELKKLPNILSIKEAAFFLRVSYAAIHRLILSKQLKAFKIGVSQSWNIKKEELIKFACLHETL</sequence>
<evidence type="ECO:0000259" key="1">
    <source>
        <dbReference type="Pfam" id="PF12728"/>
    </source>
</evidence>
<evidence type="ECO:0000313" key="2">
    <source>
        <dbReference type="EMBL" id="UTY29803.1"/>
    </source>
</evidence>
<organism evidence="2 3">
    <name type="scientific">Treponema putidum</name>
    <dbReference type="NCBI Taxonomy" id="221027"/>
    <lineage>
        <taxon>Bacteria</taxon>
        <taxon>Pseudomonadati</taxon>
        <taxon>Spirochaetota</taxon>
        <taxon>Spirochaetia</taxon>
        <taxon>Spirochaetales</taxon>
        <taxon>Treponemataceae</taxon>
        <taxon>Treponema</taxon>
    </lineage>
</organism>
<dbReference type="GO" id="GO:0003677">
    <property type="term" value="F:DNA binding"/>
    <property type="evidence" value="ECO:0007669"/>
    <property type="project" value="UniProtKB-KW"/>
</dbReference>